<sequence>MKLTFPDGETLADLGTYVARARSLEADGAVRLQAVGGVLAAWVCVVPGQGLTGSGTVLGLRTMALAGAHDLDVTVALAALGDRFARRSANGEAGTTLQVPPAEISPRWAGVLPPRGGWQPISTVRTADLLAAAEEGITEVAQGAPEGSGAAAVGMLRARVWSHEVLDAAGAPTGAPAGAGLAARVLGFARAGDERSATVHRQGAWTRVSLPSGYVLSRGATGTA</sequence>
<dbReference type="AlphaFoldDB" id="A0A5J6V224"/>
<accession>A0A5J6V224</accession>
<name>A0A5J6V224_9MICO</name>
<evidence type="ECO:0000259" key="1">
    <source>
        <dbReference type="Pfam" id="PF26035"/>
    </source>
</evidence>
<dbReference type="KEGG" id="serw:FY030_03635"/>
<dbReference type="RefSeq" id="WP_158060322.1">
    <property type="nucleotide sequence ID" value="NZ_CP044427.1"/>
</dbReference>
<dbReference type="OrthoDB" id="4801220at2"/>
<feature type="domain" description="DUF8010" evidence="1">
    <location>
        <begin position="2"/>
        <end position="92"/>
    </location>
</feature>
<reference evidence="3 4" key="1">
    <citation type="submission" date="2019-09" db="EMBL/GenBank/DDBJ databases">
        <title>Serinicoccus pratensis sp. nov., isolated from meadow soil.</title>
        <authorList>
            <person name="Zhang W."/>
        </authorList>
    </citation>
    <scope>NUCLEOTIDE SEQUENCE [LARGE SCALE GENOMIC DNA]</scope>
    <source>
        <strain evidence="3 4">W204</strain>
    </source>
</reference>
<dbReference type="InterPro" id="IPR058498">
    <property type="entry name" value="DUF8185"/>
</dbReference>
<organism evidence="3 4">
    <name type="scientific">Ornithinimicrobium pratense</name>
    <dbReference type="NCBI Taxonomy" id="2593973"/>
    <lineage>
        <taxon>Bacteria</taxon>
        <taxon>Bacillati</taxon>
        <taxon>Actinomycetota</taxon>
        <taxon>Actinomycetes</taxon>
        <taxon>Micrococcales</taxon>
        <taxon>Ornithinimicrobiaceae</taxon>
        <taxon>Ornithinimicrobium</taxon>
    </lineage>
</organism>
<dbReference type="InterPro" id="IPR058323">
    <property type="entry name" value="DUF8010"/>
</dbReference>
<evidence type="ECO:0000259" key="2">
    <source>
        <dbReference type="Pfam" id="PF26572"/>
    </source>
</evidence>
<feature type="domain" description="DUF8185" evidence="2">
    <location>
        <begin position="113"/>
        <end position="220"/>
    </location>
</feature>
<dbReference type="Proteomes" id="UP000326546">
    <property type="component" value="Chromosome"/>
</dbReference>
<gene>
    <name evidence="3" type="ORF">FY030_03635</name>
</gene>
<dbReference type="Pfam" id="PF26572">
    <property type="entry name" value="DUF8185"/>
    <property type="match status" value="1"/>
</dbReference>
<dbReference type="Pfam" id="PF26035">
    <property type="entry name" value="DUF8010"/>
    <property type="match status" value="1"/>
</dbReference>
<keyword evidence="4" id="KW-1185">Reference proteome</keyword>
<evidence type="ECO:0000313" key="4">
    <source>
        <dbReference type="Proteomes" id="UP000326546"/>
    </source>
</evidence>
<dbReference type="EMBL" id="CP044427">
    <property type="protein sequence ID" value="QFG67930.1"/>
    <property type="molecule type" value="Genomic_DNA"/>
</dbReference>
<protein>
    <submittedName>
        <fullName evidence="3">Uncharacterized protein</fullName>
    </submittedName>
</protein>
<proteinExistence type="predicted"/>
<evidence type="ECO:0000313" key="3">
    <source>
        <dbReference type="EMBL" id="QFG67930.1"/>
    </source>
</evidence>